<dbReference type="EMBL" id="CP003009">
    <property type="protein sequence ID" value="AEO64419.1"/>
    <property type="molecule type" value="Genomic_DNA"/>
</dbReference>
<dbReference type="GeneID" id="11523779"/>
<gene>
    <name evidence="2" type="ORF">THITE_2085919</name>
</gene>
<organism evidence="2 3">
    <name type="scientific">Thermothielavioides terrestris (strain ATCC 38088 / NRRL 8126)</name>
    <name type="common">Thielavia terrestris</name>
    <dbReference type="NCBI Taxonomy" id="578455"/>
    <lineage>
        <taxon>Eukaryota</taxon>
        <taxon>Fungi</taxon>
        <taxon>Dikarya</taxon>
        <taxon>Ascomycota</taxon>
        <taxon>Pezizomycotina</taxon>
        <taxon>Sordariomycetes</taxon>
        <taxon>Sordariomycetidae</taxon>
        <taxon>Sordariales</taxon>
        <taxon>Chaetomiaceae</taxon>
        <taxon>Thermothielavioides</taxon>
        <taxon>Thermothielavioides terrestris</taxon>
    </lineage>
</organism>
<accession>G2QTK0</accession>
<feature type="region of interest" description="Disordered" evidence="1">
    <location>
        <begin position="1"/>
        <end position="22"/>
    </location>
</feature>
<dbReference type="KEGG" id="ttt:THITE_2085919"/>
<dbReference type="RefSeq" id="XP_003650755.1">
    <property type="nucleotide sequence ID" value="XM_003650707.1"/>
</dbReference>
<dbReference type="AlphaFoldDB" id="G2QTK0"/>
<dbReference type="Proteomes" id="UP000008181">
    <property type="component" value="Chromosome 1"/>
</dbReference>
<evidence type="ECO:0000313" key="2">
    <source>
        <dbReference type="EMBL" id="AEO64419.1"/>
    </source>
</evidence>
<evidence type="ECO:0000313" key="3">
    <source>
        <dbReference type="Proteomes" id="UP000008181"/>
    </source>
</evidence>
<keyword evidence="3" id="KW-1185">Reference proteome</keyword>
<proteinExistence type="predicted"/>
<evidence type="ECO:0000256" key="1">
    <source>
        <dbReference type="SAM" id="MobiDB-lite"/>
    </source>
</evidence>
<reference evidence="2 3" key="1">
    <citation type="journal article" date="2011" name="Nat. Biotechnol.">
        <title>Comparative genomic analysis of the thermophilic biomass-degrading fungi Myceliophthora thermophila and Thielavia terrestris.</title>
        <authorList>
            <person name="Berka R.M."/>
            <person name="Grigoriev I.V."/>
            <person name="Otillar R."/>
            <person name="Salamov A."/>
            <person name="Grimwood J."/>
            <person name="Reid I."/>
            <person name="Ishmael N."/>
            <person name="John T."/>
            <person name="Darmond C."/>
            <person name="Moisan M.-C."/>
            <person name="Henrissat B."/>
            <person name="Coutinho P.M."/>
            <person name="Lombard V."/>
            <person name="Natvig D.O."/>
            <person name="Lindquist E."/>
            <person name="Schmutz J."/>
            <person name="Lucas S."/>
            <person name="Harris P."/>
            <person name="Powlowski J."/>
            <person name="Bellemare A."/>
            <person name="Taylor D."/>
            <person name="Butler G."/>
            <person name="de Vries R.P."/>
            <person name="Allijn I.E."/>
            <person name="van den Brink J."/>
            <person name="Ushinsky S."/>
            <person name="Storms R."/>
            <person name="Powell A.J."/>
            <person name="Paulsen I.T."/>
            <person name="Elbourne L.D.H."/>
            <person name="Baker S.E."/>
            <person name="Magnuson J."/>
            <person name="LaBoissiere S."/>
            <person name="Clutterbuck A.J."/>
            <person name="Martinez D."/>
            <person name="Wogulis M."/>
            <person name="de Leon A.L."/>
            <person name="Rey M.W."/>
            <person name="Tsang A."/>
        </authorList>
    </citation>
    <scope>NUCLEOTIDE SEQUENCE [LARGE SCALE GENOMIC DNA]</scope>
    <source>
        <strain evidence="3">ATCC 38088 / NRRL 8126</strain>
    </source>
</reference>
<dbReference type="HOGENOM" id="CLU_1950291_0_0_1"/>
<protein>
    <submittedName>
        <fullName evidence="2">Uncharacterized protein</fullName>
    </submittedName>
</protein>
<sequence length="129" mass="13757">MNDMGVAGDPPGPKKQRRGASGHTVVIAPYRPNLTRLESALAAAGDEVTVNTTDSFHGCEGFVAAPPLRRRHHACLALITPKLSNVASVACSNHGASAGFDCWLRKPQDARYRERLTMSTSSPWPSSCA</sequence>
<name>G2QTK0_THETT</name>